<dbReference type="InterPro" id="IPR006093">
    <property type="entry name" value="Oxy_OxRdtase_FAD_BS"/>
</dbReference>
<evidence type="ECO:0000313" key="7">
    <source>
        <dbReference type="Proteomes" id="UP000283095"/>
    </source>
</evidence>
<dbReference type="EMBL" id="CP026095">
    <property type="protein sequence ID" value="AZV41889.1"/>
    <property type="molecule type" value="Genomic_DNA"/>
</dbReference>
<reference evidence="6 7" key="1">
    <citation type="submission" date="2018-01" db="EMBL/GenBank/DDBJ databases">
        <title>Bacillus asahii Genome sequencing and assembly.</title>
        <authorList>
            <person name="Jiang H."/>
            <person name="Feng Y."/>
            <person name="Zhao F."/>
            <person name="Lin X."/>
        </authorList>
    </citation>
    <scope>NUCLEOTIDE SEQUENCE [LARGE SCALE GENOMIC DNA]</scope>
    <source>
        <strain evidence="6 7">OM18</strain>
    </source>
</reference>
<dbReference type="KEGG" id="pasa:BAOM_1279"/>
<evidence type="ECO:0000313" key="6">
    <source>
        <dbReference type="EMBL" id="AZV41889.1"/>
    </source>
</evidence>
<dbReference type="InterPro" id="IPR016166">
    <property type="entry name" value="FAD-bd_PCMH"/>
</dbReference>
<name>A0A3Q9RKT7_9BACI</name>
<evidence type="ECO:0000256" key="2">
    <source>
        <dbReference type="ARBA" id="ARBA00005466"/>
    </source>
</evidence>
<dbReference type="Gene3D" id="3.30.43.10">
    <property type="entry name" value="Uridine Diphospho-n-acetylenolpyruvylglucosamine Reductase, domain 2"/>
    <property type="match status" value="1"/>
</dbReference>
<protein>
    <submittedName>
        <fullName evidence="6">FAD-linked oxidase</fullName>
    </submittedName>
</protein>
<dbReference type="InterPro" id="IPR006094">
    <property type="entry name" value="Oxid_FAD_bind_N"/>
</dbReference>
<comment type="cofactor">
    <cofactor evidence="1">
        <name>FAD</name>
        <dbReference type="ChEBI" id="CHEBI:57692"/>
    </cofactor>
</comment>
<dbReference type="Proteomes" id="UP000283095">
    <property type="component" value="Chromosome"/>
</dbReference>
<evidence type="ECO:0000256" key="4">
    <source>
        <dbReference type="ARBA" id="ARBA00022827"/>
    </source>
</evidence>
<evidence type="ECO:0000256" key="3">
    <source>
        <dbReference type="ARBA" id="ARBA00022630"/>
    </source>
</evidence>
<sequence>MMYSTLEKHVGSRLIRPNDARYDEVRRVWNAVIDRKPAAIVVCESENDVIAAVQFAKENELSISIRGGGHHVAGLAVCDDGVMIDLSHMRKVTVDEKRQVAVVEGGATLGDIDLETQKYGLAVPTGTVSETGVAGLALNGGIGYLRGKYGLTCDNLVGARVVTADGVVLEVNEKNHQDLFWAIRGGGGNFGVVTRFEFALHAVGPEVLALDVMYDFKDAKDILNKAQQFLAQAPDEAVSLNITAAVLPPAPFLPEFLHHKKVIMLLGIYAGDAKEGQTVIQPLRELAEPIVDQTGVVPFVAFQKKLDPMVPKTVPVYGSSLFFDELDDTVIEQLLYKIDNAPAPSILVQLWALGGKMNRVPVHATPFAIRNAKFVLLVDVMAMAGDDAVCKQWIDSVYGGLLPFSYKNASYLNGVGVSDDVTTNAFQENYERLVEVKKTYDPSNRFRHNHNINPQG</sequence>
<dbReference type="AlphaFoldDB" id="A0A3Q9RKT7"/>
<dbReference type="RefSeq" id="WP_252283222.1">
    <property type="nucleotide sequence ID" value="NZ_CP026095.1"/>
</dbReference>
<dbReference type="PROSITE" id="PS51387">
    <property type="entry name" value="FAD_PCMH"/>
    <property type="match status" value="1"/>
</dbReference>
<dbReference type="GO" id="GO:0016491">
    <property type="term" value="F:oxidoreductase activity"/>
    <property type="evidence" value="ECO:0007669"/>
    <property type="project" value="UniProtKB-KW"/>
</dbReference>
<dbReference type="PANTHER" id="PTHR42973">
    <property type="entry name" value="BINDING OXIDOREDUCTASE, PUTATIVE (AFU_ORTHOLOGUE AFUA_1G17690)-RELATED"/>
    <property type="match status" value="1"/>
</dbReference>
<dbReference type="InterPro" id="IPR016169">
    <property type="entry name" value="FAD-bd_PCMH_sub2"/>
</dbReference>
<gene>
    <name evidence="6" type="ORF">BAOM_1279</name>
</gene>
<dbReference type="GO" id="GO:0071949">
    <property type="term" value="F:FAD binding"/>
    <property type="evidence" value="ECO:0007669"/>
    <property type="project" value="InterPro"/>
</dbReference>
<proteinExistence type="inferred from homology"/>
<dbReference type="InterPro" id="IPR036318">
    <property type="entry name" value="FAD-bd_PCMH-like_sf"/>
</dbReference>
<keyword evidence="3" id="KW-0285">Flavoprotein</keyword>
<dbReference type="Pfam" id="PF01565">
    <property type="entry name" value="FAD_binding_4"/>
    <property type="match status" value="1"/>
</dbReference>
<dbReference type="InterPro" id="IPR050416">
    <property type="entry name" value="FAD-linked_Oxidoreductase"/>
</dbReference>
<dbReference type="Gene3D" id="3.30.465.10">
    <property type="match status" value="1"/>
</dbReference>
<evidence type="ECO:0000256" key="1">
    <source>
        <dbReference type="ARBA" id="ARBA00001974"/>
    </source>
</evidence>
<dbReference type="PANTHER" id="PTHR42973:SF39">
    <property type="entry name" value="FAD-BINDING PCMH-TYPE DOMAIN-CONTAINING PROTEIN"/>
    <property type="match status" value="1"/>
</dbReference>
<organism evidence="6 7">
    <name type="scientific">Peribacillus asahii</name>
    <dbReference type="NCBI Taxonomy" id="228899"/>
    <lineage>
        <taxon>Bacteria</taxon>
        <taxon>Bacillati</taxon>
        <taxon>Bacillota</taxon>
        <taxon>Bacilli</taxon>
        <taxon>Bacillales</taxon>
        <taxon>Bacillaceae</taxon>
        <taxon>Peribacillus</taxon>
    </lineage>
</organism>
<evidence type="ECO:0000256" key="5">
    <source>
        <dbReference type="ARBA" id="ARBA00023002"/>
    </source>
</evidence>
<dbReference type="PROSITE" id="PS00862">
    <property type="entry name" value="OX2_COVAL_FAD"/>
    <property type="match status" value="1"/>
</dbReference>
<keyword evidence="4" id="KW-0274">FAD</keyword>
<dbReference type="Pfam" id="PF08031">
    <property type="entry name" value="BBE"/>
    <property type="match status" value="1"/>
</dbReference>
<dbReference type="InterPro" id="IPR012951">
    <property type="entry name" value="BBE"/>
</dbReference>
<dbReference type="Gene3D" id="3.40.462.20">
    <property type="match status" value="1"/>
</dbReference>
<dbReference type="SUPFAM" id="SSF56176">
    <property type="entry name" value="FAD-binding/transporter-associated domain-like"/>
    <property type="match status" value="1"/>
</dbReference>
<accession>A0A3Q9RKT7</accession>
<dbReference type="InterPro" id="IPR016167">
    <property type="entry name" value="FAD-bd_PCMH_sub1"/>
</dbReference>
<comment type="similarity">
    <text evidence="2">Belongs to the oxygen-dependent FAD-linked oxidoreductase family.</text>
</comment>
<keyword evidence="5" id="KW-0560">Oxidoreductase</keyword>